<evidence type="ECO:0000313" key="1">
    <source>
        <dbReference type="EMBL" id="UVI38354.1"/>
    </source>
</evidence>
<keyword evidence="1" id="KW-0808">Transferase</keyword>
<dbReference type="Proteomes" id="UP001065265">
    <property type="component" value="Chromosome"/>
</dbReference>
<dbReference type="RefSeq" id="WP_265557519.1">
    <property type="nucleotide sequence ID" value="NZ_CP092471.1"/>
</dbReference>
<keyword evidence="2" id="KW-1185">Reference proteome</keyword>
<proteinExistence type="predicted"/>
<dbReference type="Gene3D" id="3.40.50.150">
    <property type="entry name" value="Vaccinia Virus protein VP39"/>
    <property type="match status" value="1"/>
</dbReference>
<dbReference type="GO" id="GO:0032259">
    <property type="term" value="P:methylation"/>
    <property type="evidence" value="ECO:0007669"/>
    <property type="project" value="UniProtKB-KW"/>
</dbReference>
<dbReference type="GO" id="GO:0008168">
    <property type="term" value="F:methyltransferase activity"/>
    <property type="evidence" value="ECO:0007669"/>
    <property type="project" value="UniProtKB-KW"/>
</dbReference>
<keyword evidence="1" id="KW-0489">Methyltransferase</keyword>
<name>A0ABY5SVX4_9SPHN</name>
<organism evidence="1 2">
    <name type="scientific">Qipengyuania spongiae</name>
    <dbReference type="NCBI Taxonomy" id="2909673"/>
    <lineage>
        <taxon>Bacteria</taxon>
        <taxon>Pseudomonadati</taxon>
        <taxon>Pseudomonadota</taxon>
        <taxon>Alphaproteobacteria</taxon>
        <taxon>Sphingomonadales</taxon>
        <taxon>Erythrobacteraceae</taxon>
        <taxon>Qipengyuania</taxon>
    </lineage>
</organism>
<evidence type="ECO:0000313" key="2">
    <source>
        <dbReference type="Proteomes" id="UP001065265"/>
    </source>
</evidence>
<dbReference type="Pfam" id="PF06080">
    <property type="entry name" value="DUF938"/>
    <property type="match status" value="1"/>
</dbReference>
<dbReference type="EMBL" id="CP092471">
    <property type="protein sequence ID" value="UVI38354.1"/>
    <property type="molecule type" value="Genomic_DNA"/>
</dbReference>
<accession>A0ABY5SVX4</accession>
<gene>
    <name evidence="1" type="ORF">L1F33_08770</name>
</gene>
<dbReference type="PANTHER" id="PTHR20974">
    <property type="entry name" value="UPF0585 PROTEIN CG18661"/>
    <property type="match status" value="1"/>
</dbReference>
<protein>
    <submittedName>
        <fullName evidence="1">Class I SAM-dependent methyltransferase</fullName>
    </submittedName>
</protein>
<dbReference type="PANTHER" id="PTHR20974:SF0">
    <property type="entry name" value="UPF0585 PROTEIN CG18661"/>
    <property type="match status" value="1"/>
</dbReference>
<sequence length="197" mass="21469">MKRDAPATARNSAPIAAILRQELPPRGLVLEVASGTGQHAVFFARIFPDLDWQPSDLDRSALASIDAYAAEAGLDNLRPAIAFDASAARCPLAKADAVLCINMVHISPWEATAGLFGHAAEMLEPASPVILYGPYLERKVETAPSNLAFDQSLRTRDPSWGLRRVEAVDELALRAGFERTARYAMPANNLMLIYRCH</sequence>
<reference evidence="1" key="1">
    <citation type="submission" date="2022-02" db="EMBL/GenBank/DDBJ databases">
        <title>Qipengyuania spongiae sp. nov., isolated from marine sponge.</title>
        <authorList>
            <person name="Li Z."/>
            <person name="Zhang M."/>
        </authorList>
    </citation>
    <scope>NUCLEOTIDE SEQUENCE</scope>
    <source>
        <strain evidence="1">PHS-Z21</strain>
    </source>
</reference>
<dbReference type="SUPFAM" id="SSF53335">
    <property type="entry name" value="S-adenosyl-L-methionine-dependent methyltransferases"/>
    <property type="match status" value="1"/>
</dbReference>
<dbReference type="InterPro" id="IPR010342">
    <property type="entry name" value="DUF938"/>
</dbReference>
<dbReference type="InterPro" id="IPR029063">
    <property type="entry name" value="SAM-dependent_MTases_sf"/>
</dbReference>